<gene>
    <name evidence="5" type="primary">RASAL3</name>
</gene>
<dbReference type="PROSITE" id="PS00509">
    <property type="entry name" value="RAS_GTPASE_ACTIV_1"/>
    <property type="match status" value="1"/>
</dbReference>
<dbReference type="GO" id="GO:0005737">
    <property type="term" value="C:cytoplasm"/>
    <property type="evidence" value="ECO:0007669"/>
    <property type="project" value="Ensembl"/>
</dbReference>
<dbReference type="InterPro" id="IPR008936">
    <property type="entry name" value="Rho_GTPase_activation_prot"/>
</dbReference>
<keyword evidence="1" id="KW-0343">GTPase activation</keyword>
<reference evidence="5" key="2">
    <citation type="submission" date="2025-09" db="UniProtKB">
        <authorList>
            <consortium name="Ensembl"/>
        </authorList>
    </citation>
    <scope>IDENTIFICATION</scope>
</reference>
<dbReference type="PROSITE" id="PS50003">
    <property type="entry name" value="PH_DOMAIN"/>
    <property type="match status" value="1"/>
</dbReference>
<sequence>SEKDVLIRPVHSSLLGEQYCFEVVSTGGRRCFGCASAAERDRWIENLRRAAQPSKDNCERVEHALSLWVYEGRDLPLRRRFLCELHLDGVLYARTTAKQADPSGTLFWGERFDLETLPPAQELRVSLRREGSSLGSVAIPLTELAAARQALERWYPVCRERPGAPALRLRGRYRCTRVLPIVQYKEFAEYLTFHYRELCARLEHATSAREKEEMASALVRVLQSTGKAKFLIDLGVAELDRFGEREALIFRENTLATKAIDEYMKLVGGPYLLATLGEAIARLYASEDCCEVDPGKCSACDLSDNQNNLRQNCEEVFQRITASGHCFPAELNEIFAAWQEECDARGKEALGQRLISASLFLRFLCPAIMSPSLFGLTQEYPGDATSRTLTLMAKVIQNLANLAAFGEKEAYMNFMNGFLEQNWEGMRSFLGSVASPEGALHLEAYDGSIDLALELSGLHALLCDIIAALDQRTQNQLEPLPTILHAIREGTPVPISVQLAWHLLPFCLCSREAEKPGFVPPRELSKHTPLIKSHSMTNIQKGRGREPEPLPSTPPAQARTLVQRTQSVPAQSKGARRLLKQGSMDCQPPEAGSLSGRTRLPKSASLPRKSTVPWLRHPEEAGVGQRQRYALQPLEKVNPRAAQIPAVPLPHSALPGD</sequence>
<dbReference type="GO" id="GO:0051142">
    <property type="term" value="P:positive regulation of NK T cell proliferation"/>
    <property type="evidence" value="ECO:0007669"/>
    <property type="project" value="Ensembl"/>
</dbReference>
<name>A0A8D0G383_SPHPU</name>
<reference evidence="5" key="1">
    <citation type="submission" date="2025-08" db="UniProtKB">
        <authorList>
            <consortium name="Ensembl"/>
        </authorList>
    </citation>
    <scope>IDENTIFICATION</scope>
</reference>
<dbReference type="Gene3D" id="2.60.40.150">
    <property type="entry name" value="C2 domain"/>
    <property type="match status" value="1"/>
</dbReference>
<evidence type="ECO:0000256" key="1">
    <source>
        <dbReference type="ARBA" id="ARBA00022468"/>
    </source>
</evidence>
<dbReference type="SMART" id="SM00323">
    <property type="entry name" value="RasGAP"/>
    <property type="match status" value="1"/>
</dbReference>
<dbReference type="GO" id="GO:0005096">
    <property type="term" value="F:GTPase activator activity"/>
    <property type="evidence" value="ECO:0007669"/>
    <property type="project" value="UniProtKB-KW"/>
</dbReference>
<dbReference type="Pfam" id="PF00616">
    <property type="entry name" value="RasGAP"/>
    <property type="match status" value="1"/>
</dbReference>
<dbReference type="GeneTree" id="ENSGT00940000161423"/>
<dbReference type="Proteomes" id="UP000694392">
    <property type="component" value="Unplaced"/>
</dbReference>
<dbReference type="Pfam" id="PF25321">
    <property type="entry name" value="PH_RASGAP"/>
    <property type="match status" value="1"/>
</dbReference>
<dbReference type="InterPro" id="IPR001936">
    <property type="entry name" value="RasGAP_dom"/>
</dbReference>
<dbReference type="GO" id="GO:0042802">
    <property type="term" value="F:identical protein binding"/>
    <property type="evidence" value="ECO:0007669"/>
    <property type="project" value="Ensembl"/>
</dbReference>
<dbReference type="InterPro" id="IPR023152">
    <property type="entry name" value="RasGAP_CS"/>
</dbReference>
<evidence type="ECO:0000256" key="2">
    <source>
        <dbReference type="SAM" id="MobiDB-lite"/>
    </source>
</evidence>
<evidence type="ECO:0000313" key="6">
    <source>
        <dbReference type="Proteomes" id="UP000694392"/>
    </source>
</evidence>
<organism evidence="5 6">
    <name type="scientific">Sphenodon punctatus</name>
    <name type="common">Tuatara</name>
    <name type="synonym">Hatteria punctata</name>
    <dbReference type="NCBI Taxonomy" id="8508"/>
    <lineage>
        <taxon>Eukaryota</taxon>
        <taxon>Metazoa</taxon>
        <taxon>Chordata</taxon>
        <taxon>Craniata</taxon>
        <taxon>Vertebrata</taxon>
        <taxon>Euteleostomi</taxon>
        <taxon>Lepidosauria</taxon>
        <taxon>Sphenodontia</taxon>
        <taxon>Sphenodontidae</taxon>
        <taxon>Sphenodon</taxon>
    </lineage>
</organism>
<dbReference type="Gene3D" id="1.10.506.10">
    <property type="entry name" value="GTPase Activation - p120gap, domain 1"/>
    <property type="match status" value="2"/>
</dbReference>
<dbReference type="PROSITE" id="PS50018">
    <property type="entry name" value="RAS_GTPASE_ACTIV_2"/>
    <property type="match status" value="1"/>
</dbReference>
<keyword evidence="6" id="KW-1185">Reference proteome</keyword>
<dbReference type="PANTHER" id="PTHR10194:SF96">
    <property type="entry name" value="RAS PROTEIN ACTIVATOR LIKE-3"/>
    <property type="match status" value="1"/>
</dbReference>
<feature type="domain" description="PH" evidence="3">
    <location>
        <begin position="1"/>
        <end position="52"/>
    </location>
</feature>
<evidence type="ECO:0000259" key="4">
    <source>
        <dbReference type="PROSITE" id="PS50018"/>
    </source>
</evidence>
<dbReference type="GO" id="GO:0098562">
    <property type="term" value="C:cytoplasmic side of membrane"/>
    <property type="evidence" value="ECO:0007669"/>
    <property type="project" value="Ensembl"/>
</dbReference>
<dbReference type="SUPFAM" id="SSF48350">
    <property type="entry name" value="GTPase activation domain, GAP"/>
    <property type="match status" value="1"/>
</dbReference>
<dbReference type="InterPro" id="IPR035892">
    <property type="entry name" value="C2_domain_sf"/>
</dbReference>
<feature type="domain" description="Ras-GAP" evidence="4">
    <location>
        <begin position="210"/>
        <end position="401"/>
    </location>
</feature>
<dbReference type="GO" id="GO:0046580">
    <property type="term" value="P:negative regulation of Ras protein signal transduction"/>
    <property type="evidence" value="ECO:0007669"/>
    <property type="project" value="Ensembl"/>
</dbReference>
<protein>
    <submittedName>
        <fullName evidence="5">RAS protein activator like 3</fullName>
    </submittedName>
</protein>
<evidence type="ECO:0000259" key="3">
    <source>
        <dbReference type="PROSITE" id="PS50003"/>
    </source>
</evidence>
<dbReference type="SUPFAM" id="SSF49562">
    <property type="entry name" value="C2 domain (Calcium/lipid-binding domain, CaLB)"/>
    <property type="match status" value="1"/>
</dbReference>
<dbReference type="PANTHER" id="PTHR10194">
    <property type="entry name" value="RAS GTPASE-ACTIVATING PROTEINS"/>
    <property type="match status" value="1"/>
</dbReference>
<dbReference type="OMA" id="TWGSRSQ"/>
<dbReference type="CDD" id="cd05136">
    <property type="entry name" value="RasGAP_DAB2IP"/>
    <property type="match status" value="1"/>
</dbReference>
<feature type="region of interest" description="Disordered" evidence="2">
    <location>
        <begin position="521"/>
        <end position="625"/>
    </location>
</feature>
<feature type="compositionally biased region" description="Polar residues" evidence="2">
    <location>
        <begin position="560"/>
        <end position="570"/>
    </location>
</feature>
<dbReference type="SUPFAM" id="SSF50729">
    <property type="entry name" value="PH domain-like"/>
    <property type="match status" value="1"/>
</dbReference>
<accession>A0A8D0G383</accession>
<dbReference type="InterPro" id="IPR039360">
    <property type="entry name" value="Ras_GTPase"/>
</dbReference>
<dbReference type="InterPro" id="IPR057606">
    <property type="entry name" value="SynGAP1-like_PH"/>
</dbReference>
<dbReference type="AlphaFoldDB" id="A0A8D0G383"/>
<dbReference type="Ensembl" id="ENSSPUT00000000652.1">
    <property type="protein sequence ID" value="ENSSPUP00000000612.1"/>
    <property type="gene ID" value="ENSSPUG00000000481.1"/>
</dbReference>
<proteinExistence type="predicted"/>
<dbReference type="InterPro" id="IPR001849">
    <property type="entry name" value="PH_domain"/>
</dbReference>
<evidence type="ECO:0000313" key="5">
    <source>
        <dbReference type="Ensembl" id="ENSSPUP00000000612.1"/>
    </source>
</evidence>